<keyword evidence="8" id="KW-0408">Iron</keyword>
<proteinExistence type="inferred from homology"/>
<evidence type="ECO:0000256" key="1">
    <source>
        <dbReference type="ARBA" id="ARBA00001966"/>
    </source>
</evidence>
<evidence type="ECO:0000259" key="10">
    <source>
        <dbReference type="PROSITE" id="PS51669"/>
    </source>
</evidence>
<evidence type="ECO:0000256" key="2">
    <source>
        <dbReference type="ARBA" id="ARBA00004196"/>
    </source>
</evidence>
<dbReference type="NCBIfam" id="TIGR01409">
    <property type="entry name" value="TAT_signal_seq"/>
    <property type="match status" value="1"/>
</dbReference>
<dbReference type="Gene3D" id="3.40.50.740">
    <property type="match status" value="1"/>
</dbReference>
<gene>
    <name evidence="11" type="primary">fdhA</name>
    <name evidence="11" type="ORF">ERS672216_00569</name>
</gene>
<dbReference type="PANTHER" id="PTHR43598">
    <property type="entry name" value="TUNGSTEN-CONTAINING FORMYLMETHANOFURAN DEHYDROGENASE 2 SUBUNIT B"/>
    <property type="match status" value="1"/>
</dbReference>
<comment type="similarity">
    <text evidence="3">Belongs to the prokaryotic molybdopterin-containing oxidoreductase family.</text>
</comment>
<dbReference type="InterPro" id="IPR019546">
    <property type="entry name" value="TAT_signal_bac_arc"/>
</dbReference>
<keyword evidence="5" id="KW-0500">Molybdenum</keyword>
<dbReference type="SMART" id="SM00926">
    <property type="entry name" value="Molybdop_Fe4S4"/>
    <property type="match status" value="1"/>
</dbReference>
<dbReference type="GO" id="GO:0030313">
    <property type="term" value="C:cell envelope"/>
    <property type="evidence" value="ECO:0007669"/>
    <property type="project" value="UniProtKB-SubCell"/>
</dbReference>
<evidence type="ECO:0000313" key="11">
    <source>
        <dbReference type="EMBL" id="CZE46812.1"/>
    </source>
</evidence>
<dbReference type="OrthoDB" id="9810782at2"/>
<sequence length="181" mass="20127">MSQSNVGRRSFLKLAAIGAGASATSVFGNNETLREATNEEIKNPFPNSVIKKTICSICSAGCGVLAEVDEASNTWIRQDMAIDHPISQGSHCCKGIDQIDLTKSKMRLKYPLKKVNGKWERMSWESAIEEIGNKMLEIRKEDGPDSVEFLGSAKFSNEQAYYFRKFAAFWGSNNIDHVARI</sequence>
<dbReference type="InterPro" id="IPR006963">
    <property type="entry name" value="Mopterin_OxRdtase_4Fe-4S_dom"/>
</dbReference>
<organism evidence="11 12">
    <name type="scientific">Campylobacter geochelonis</name>
    <dbReference type="NCBI Taxonomy" id="1780362"/>
    <lineage>
        <taxon>Bacteria</taxon>
        <taxon>Pseudomonadati</taxon>
        <taxon>Campylobacterota</taxon>
        <taxon>Epsilonproteobacteria</taxon>
        <taxon>Campylobacterales</taxon>
        <taxon>Campylobacteraceae</taxon>
        <taxon>Campylobacter</taxon>
    </lineage>
</organism>
<evidence type="ECO:0000256" key="9">
    <source>
        <dbReference type="ARBA" id="ARBA00023014"/>
    </source>
</evidence>
<evidence type="ECO:0000313" key="12">
    <source>
        <dbReference type="Proteomes" id="UP000069632"/>
    </source>
</evidence>
<evidence type="ECO:0000256" key="6">
    <source>
        <dbReference type="ARBA" id="ARBA00022723"/>
    </source>
</evidence>
<evidence type="ECO:0000256" key="7">
    <source>
        <dbReference type="ARBA" id="ARBA00023002"/>
    </source>
</evidence>
<evidence type="ECO:0000256" key="8">
    <source>
        <dbReference type="ARBA" id="ARBA00023004"/>
    </source>
</evidence>
<dbReference type="Pfam" id="PF04879">
    <property type="entry name" value="Molybdop_Fe4S4"/>
    <property type="match status" value="1"/>
</dbReference>
<comment type="cofactor">
    <cofactor evidence="1">
        <name>[4Fe-4S] cluster</name>
        <dbReference type="ChEBI" id="CHEBI:49883"/>
    </cofactor>
</comment>
<accession>A0A128EEE4</accession>
<dbReference type="GO" id="GO:0016491">
    <property type="term" value="F:oxidoreductase activity"/>
    <property type="evidence" value="ECO:0007669"/>
    <property type="project" value="UniProtKB-KW"/>
</dbReference>
<dbReference type="GO" id="GO:0009055">
    <property type="term" value="F:electron transfer activity"/>
    <property type="evidence" value="ECO:0007669"/>
    <property type="project" value="TreeGrafter"/>
</dbReference>
<dbReference type="GO" id="GO:0009061">
    <property type="term" value="P:anaerobic respiration"/>
    <property type="evidence" value="ECO:0007669"/>
    <property type="project" value="TreeGrafter"/>
</dbReference>
<comment type="subcellular location">
    <subcellularLocation>
        <location evidence="2">Cell envelope</location>
    </subcellularLocation>
</comment>
<evidence type="ECO:0000256" key="4">
    <source>
        <dbReference type="ARBA" id="ARBA00022485"/>
    </source>
</evidence>
<protein>
    <submittedName>
        <fullName evidence="11">Formate dehydrogenase-O, major subunit @ selenocysteine-containing</fullName>
        <ecNumber evidence="11">1.2.1.2</ecNumber>
    </submittedName>
</protein>
<keyword evidence="9" id="KW-0411">Iron-sulfur</keyword>
<dbReference type="Gene3D" id="2.20.25.90">
    <property type="entry name" value="ADC-like domains"/>
    <property type="match status" value="1"/>
</dbReference>
<dbReference type="InterPro" id="IPR006311">
    <property type="entry name" value="TAT_signal"/>
</dbReference>
<keyword evidence="7 11" id="KW-0560">Oxidoreductase</keyword>
<dbReference type="InterPro" id="IPR006656">
    <property type="entry name" value="Mopterin_OxRdtase"/>
</dbReference>
<keyword evidence="12" id="KW-1185">Reference proteome</keyword>
<dbReference type="GO" id="GO:0051539">
    <property type="term" value="F:4 iron, 4 sulfur cluster binding"/>
    <property type="evidence" value="ECO:0007669"/>
    <property type="project" value="UniProtKB-KW"/>
</dbReference>
<dbReference type="EMBL" id="FIZP01000001">
    <property type="protein sequence ID" value="CZE46812.1"/>
    <property type="molecule type" value="Genomic_DNA"/>
</dbReference>
<dbReference type="Pfam" id="PF00384">
    <property type="entry name" value="Molybdopterin"/>
    <property type="match status" value="1"/>
</dbReference>
<evidence type="ECO:0000256" key="5">
    <source>
        <dbReference type="ARBA" id="ARBA00022505"/>
    </source>
</evidence>
<dbReference type="GO" id="GO:0030151">
    <property type="term" value="F:molybdenum ion binding"/>
    <property type="evidence" value="ECO:0007669"/>
    <property type="project" value="TreeGrafter"/>
</dbReference>
<dbReference type="PROSITE" id="PS51318">
    <property type="entry name" value="TAT"/>
    <property type="match status" value="1"/>
</dbReference>
<keyword evidence="6" id="KW-0479">Metal-binding</keyword>
<reference evidence="11 12" key="1">
    <citation type="submission" date="2016-02" db="EMBL/GenBank/DDBJ databases">
        <authorList>
            <consortium name="Pathogen Informatics"/>
        </authorList>
    </citation>
    <scope>NUCLEOTIDE SEQUENCE [LARGE SCALE GENOMIC DNA]</scope>
    <source>
        <strain evidence="11 12">RC20</strain>
    </source>
</reference>
<name>A0A128EEE4_9BACT</name>
<dbReference type="AlphaFoldDB" id="A0A128EEE4"/>
<dbReference type="PROSITE" id="PS51669">
    <property type="entry name" value="4FE4S_MOW_BIS_MGD"/>
    <property type="match status" value="1"/>
</dbReference>
<feature type="domain" description="4Fe-4S Mo/W bis-MGD-type" evidence="10">
    <location>
        <begin position="48"/>
        <end position="106"/>
    </location>
</feature>
<dbReference type="SUPFAM" id="SSF53706">
    <property type="entry name" value="Formate dehydrogenase/DMSO reductase, domains 1-3"/>
    <property type="match status" value="1"/>
</dbReference>
<evidence type="ECO:0000256" key="3">
    <source>
        <dbReference type="ARBA" id="ARBA00010312"/>
    </source>
</evidence>
<dbReference type="EC" id="1.2.1.2" evidence="11"/>
<keyword evidence="4" id="KW-0004">4Fe-4S</keyword>
<dbReference type="PANTHER" id="PTHR43598:SF1">
    <property type="entry name" value="FORMATE DEHYDROGENASE-O MAJOR SUBUNIT"/>
    <property type="match status" value="1"/>
</dbReference>
<dbReference type="Proteomes" id="UP000069632">
    <property type="component" value="Unassembled WGS sequence"/>
</dbReference>